<dbReference type="Pfam" id="PF00698">
    <property type="entry name" value="Acyl_transf_1"/>
    <property type="match status" value="1"/>
</dbReference>
<dbReference type="Proteomes" id="UP000310334">
    <property type="component" value="Unassembled WGS sequence"/>
</dbReference>
<dbReference type="AlphaFoldDB" id="A0A4S4BRK4"/>
<dbReference type="PANTHER" id="PTHR42681">
    <property type="entry name" value="MALONYL-COA-ACYL CARRIER PROTEIN TRANSACYLASE, MITOCHONDRIAL"/>
    <property type="match status" value="1"/>
</dbReference>
<dbReference type="SUPFAM" id="SSF55048">
    <property type="entry name" value="Probable ACP-binding domain of malonyl-CoA ACP transacylase"/>
    <property type="match status" value="1"/>
</dbReference>
<dbReference type="OrthoDB" id="9805460at2"/>
<reference evidence="6 7" key="1">
    <citation type="submission" date="2019-04" db="EMBL/GenBank/DDBJ databases">
        <title>Bacillus sediminilitoris sp. nov., isolated from a tidal flat sediment on the East China Sea.</title>
        <authorList>
            <person name="Wei Y."/>
            <person name="Mao H."/>
            <person name="Fang J."/>
        </authorList>
    </citation>
    <scope>NUCLEOTIDE SEQUENCE [LARGE SCALE GENOMIC DNA]</scope>
    <source>
        <strain evidence="6 7">DSL-17</strain>
    </source>
</reference>
<proteinExistence type="inferred from homology"/>
<dbReference type="Gene3D" id="3.30.70.250">
    <property type="entry name" value="Malonyl-CoA ACP transacylase, ACP-binding"/>
    <property type="match status" value="1"/>
</dbReference>
<evidence type="ECO:0000256" key="2">
    <source>
        <dbReference type="ARBA" id="ARBA00023315"/>
    </source>
</evidence>
<dbReference type="EC" id="2.3.1.39" evidence="4"/>
<comment type="catalytic activity">
    <reaction evidence="3 4">
        <text>holo-[ACP] + malonyl-CoA = malonyl-[ACP] + CoA</text>
        <dbReference type="Rhea" id="RHEA:41792"/>
        <dbReference type="Rhea" id="RHEA-COMP:9623"/>
        <dbReference type="Rhea" id="RHEA-COMP:9685"/>
        <dbReference type="ChEBI" id="CHEBI:57287"/>
        <dbReference type="ChEBI" id="CHEBI:57384"/>
        <dbReference type="ChEBI" id="CHEBI:64479"/>
        <dbReference type="ChEBI" id="CHEBI:78449"/>
        <dbReference type="EC" id="2.3.1.39"/>
    </reaction>
</comment>
<dbReference type="InterPro" id="IPR024925">
    <property type="entry name" value="Malonyl_CoA-ACP_transAc"/>
</dbReference>
<dbReference type="GO" id="GO:0006633">
    <property type="term" value="P:fatty acid biosynthetic process"/>
    <property type="evidence" value="ECO:0007669"/>
    <property type="project" value="TreeGrafter"/>
</dbReference>
<dbReference type="PANTHER" id="PTHR42681:SF1">
    <property type="entry name" value="MALONYL-COA-ACYL CARRIER PROTEIN TRANSACYLASE, MITOCHONDRIAL"/>
    <property type="match status" value="1"/>
</dbReference>
<dbReference type="SUPFAM" id="SSF52151">
    <property type="entry name" value="FabD/lysophospholipase-like"/>
    <property type="match status" value="1"/>
</dbReference>
<dbReference type="InterPro" id="IPR016036">
    <property type="entry name" value="Malonyl_transacylase_ACP-bd"/>
</dbReference>
<evidence type="ECO:0000256" key="3">
    <source>
        <dbReference type="ARBA" id="ARBA00048462"/>
    </source>
</evidence>
<dbReference type="GO" id="GO:0004314">
    <property type="term" value="F:[acyl-carrier-protein] S-malonyltransferase activity"/>
    <property type="evidence" value="ECO:0007669"/>
    <property type="project" value="UniProtKB-EC"/>
</dbReference>
<dbReference type="RefSeq" id="WP_136356477.1">
    <property type="nucleotide sequence ID" value="NZ_CP046266.1"/>
</dbReference>
<dbReference type="Gene3D" id="3.40.366.10">
    <property type="entry name" value="Malonyl-Coenzyme A Acyl Carrier Protein, domain 2"/>
    <property type="match status" value="1"/>
</dbReference>
<dbReference type="SMART" id="SM00827">
    <property type="entry name" value="PKS_AT"/>
    <property type="match status" value="1"/>
</dbReference>
<dbReference type="PIRSF" id="PIRSF000446">
    <property type="entry name" value="Mct"/>
    <property type="match status" value="1"/>
</dbReference>
<dbReference type="GO" id="GO:0005829">
    <property type="term" value="C:cytosol"/>
    <property type="evidence" value="ECO:0007669"/>
    <property type="project" value="TreeGrafter"/>
</dbReference>
<accession>A0A4S4BRK4</accession>
<dbReference type="InterPro" id="IPR001227">
    <property type="entry name" value="Ac_transferase_dom_sf"/>
</dbReference>
<keyword evidence="7" id="KW-1185">Reference proteome</keyword>
<feature type="domain" description="Malonyl-CoA:ACP transacylase (MAT)" evidence="5">
    <location>
        <begin position="6"/>
        <end position="296"/>
    </location>
</feature>
<dbReference type="InterPro" id="IPR016035">
    <property type="entry name" value="Acyl_Trfase/lysoPLipase"/>
</dbReference>
<dbReference type="InterPro" id="IPR050858">
    <property type="entry name" value="Mal-CoA-ACP_Trans/PKS_FabD"/>
</dbReference>
<dbReference type="InterPro" id="IPR014043">
    <property type="entry name" value="Acyl_transferase_dom"/>
</dbReference>
<organism evidence="6 7">
    <name type="scientific">Metabacillus sediminilitoris</name>
    <dbReference type="NCBI Taxonomy" id="2567941"/>
    <lineage>
        <taxon>Bacteria</taxon>
        <taxon>Bacillati</taxon>
        <taxon>Bacillota</taxon>
        <taxon>Bacilli</taxon>
        <taxon>Bacillales</taxon>
        <taxon>Bacillaceae</taxon>
        <taxon>Metabacillus</taxon>
    </lineage>
</organism>
<comment type="similarity">
    <text evidence="4">Belongs to the fabD family.</text>
</comment>
<keyword evidence="1 4" id="KW-0808">Transferase</keyword>
<name>A0A4S4BRK4_9BACI</name>
<dbReference type="NCBIfam" id="TIGR03131">
    <property type="entry name" value="malonate_mdcH"/>
    <property type="match status" value="1"/>
</dbReference>
<evidence type="ECO:0000256" key="1">
    <source>
        <dbReference type="ARBA" id="ARBA00022679"/>
    </source>
</evidence>
<dbReference type="InterPro" id="IPR017554">
    <property type="entry name" value="Malonate_deCOase_MdcHsu"/>
</dbReference>
<evidence type="ECO:0000259" key="5">
    <source>
        <dbReference type="SMART" id="SM00827"/>
    </source>
</evidence>
<evidence type="ECO:0000313" key="7">
    <source>
        <dbReference type="Proteomes" id="UP000310334"/>
    </source>
</evidence>
<evidence type="ECO:0000313" key="6">
    <source>
        <dbReference type="EMBL" id="THF77648.1"/>
    </source>
</evidence>
<dbReference type="EMBL" id="SSNT01000014">
    <property type="protein sequence ID" value="THF77648.1"/>
    <property type="molecule type" value="Genomic_DNA"/>
</dbReference>
<gene>
    <name evidence="6" type="primary">mdcH</name>
    <name evidence="6" type="ORF">E6W99_18260</name>
</gene>
<comment type="caution">
    <text evidence="6">The sequence shown here is derived from an EMBL/GenBank/DDBJ whole genome shotgun (WGS) entry which is preliminary data.</text>
</comment>
<protein>
    <recommendedName>
        <fullName evidence="4">Malonyl CoA-acyl carrier protein transacylase</fullName>
        <ecNumber evidence="4">2.3.1.39</ecNumber>
    </recommendedName>
</protein>
<sequence>MRLAFLFPGQGSQKPEFLNELQTCAAVENVLETVTDLLGKSVYKLDSKEALASTKAVQLSLLIAGVATFKAFEAEGVKPDFVAGHSVGAFSAAVAAGVIELKDALKIVKLRGELMEQAYPEGYGMGVILGMEFYKLQSLVSYHFDEKYPVFIANQNALDQITISGALHGIQKVLDDARQNGARCASMLNVNTPSHCQLLSSVSDALTTALHNIKFHDPVIPYAGNRRARLLSDPVDIRLDLAESVSSPVQWHDASTVLYEKGARLFIEMPPGNVLSRLAAKAFPDARVLSVAENGFDNCQFIAKLERLKR</sequence>
<keyword evidence="2 4" id="KW-0012">Acyltransferase</keyword>
<evidence type="ECO:0000256" key="4">
    <source>
        <dbReference type="PIRNR" id="PIRNR000446"/>
    </source>
</evidence>